<dbReference type="OrthoDB" id="9767539at2"/>
<protein>
    <recommendedName>
        <fullName evidence="2">Alginate export domain-containing protein</fullName>
    </recommendedName>
</protein>
<comment type="caution">
    <text evidence="3">The sequence shown here is derived from an EMBL/GenBank/DDBJ whole genome shotgun (WGS) entry which is preliminary data.</text>
</comment>
<evidence type="ECO:0000259" key="2">
    <source>
        <dbReference type="Pfam" id="PF13372"/>
    </source>
</evidence>
<keyword evidence="4" id="KW-1185">Reference proteome</keyword>
<accession>A0A1B9F2V1</accession>
<evidence type="ECO:0000313" key="3">
    <source>
        <dbReference type="EMBL" id="OCC14252.1"/>
    </source>
</evidence>
<dbReference type="Pfam" id="PF13372">
    <property type="entry name" value="Alginate_exp"/>
    <property type="match status" value="1"/>
</dbReference>
<dbReference type="AlphaFoldDB" id="A0A1B9F2V1"/>
<dbReference type="Gene3D" id="2.40.160.10">
    <property type="entry name" value="Porin"/>
    <property type="match status" value="1"/>
</dbReference>
<sequence>MKRSTIFLGILALFAFFVVSSKQVMAQTEIDDFYKAIQGGKFSASVRVSYEYSDLKDPAGNSPASGLNVRTRLNYRTGQFMGTSAFIQLQNLTNIEEDFNDLKGGAQKSRDVIADPEGSRVHQAYLDFAFIPQTHIKLGRQEIILDDHRLIGNIGWRQNAQSFDGVTITNESIQDVILFAGYANRQNTILLTQNDLDGFWMFHATYTGIKGHKLSAFCYLLNSENDTRDLATYGLRAVGKVMMVKYAIDYAYQTDWQDNDIDVSAQMFNGYLGVDLNKMFSVGAGVSYIEGQDDSNSADDRPFDTLFSTAHKFNGWADVFIGTNGGSLVNGLLDYYADVTIKYMGAKCKLVYHYFDSTDDNVGGFDDAYGDEFDVLVVKTLYKNVKGLIKYAHYNELNSSASRAPGLAGGYDEDVFWTRLMVSF</sequence>
<feature type="chain" id="PRO_5008626196" description="Alginate export domain-containing protein" evidence="1">
    <location>
        <begin position="27"/>
        <end position="424"/>
    </location>
</feature>
<dbReference type="STRING" id="1156395.DBT_2324"/>
<keyword evidence="1" id="KW-0732">Signal</keyword>
<evidence type="ECO:0000313" key="4">
    <source>
        <dbReference type="Proteomes" id="UP000093080"/>
    </source>
</evidence>
<dbReference type="Proteomes" id="UP000093080">
    <property type="component" value="Unassembled WGS sequence"/>
</dbReference>
<dbReference type="EMBL" id="MAGO01000015">
    <property type="protein sequence ID" value="OCC14252.1"/>
    <property type="molecule type" value="Genomic_DNA"/>
</dbReference>
<feature type="signal peptide" evidence="1">
    <location>
        <begin position="1"/>
        <end position="26"/>
    </location>
</feature>
<name>A0A1B9F2V1_9BACT</name>
<gene>
    <name evidence="3" type="ORF">DBT_2324</name>
</gene>
<proteinExistence type="predicted"/>
<reference evidence="3 4" key="1">
    <citation type="submission" date="2016-06" db="EMBL/GenBank/DDBJ databases">
        <title>Respiratory ammonification of nitrate coupled to the oxidation of elemental sulfur in deep-sea autotrophic thermophilic bacteria.</title>
        <authorList>
            <person name="Slobodkina G.B."/>
            <person name="Mardanov A.V."/>
            <person name="Ravin N.V."/>
            <person name="Frolova A.A."/>
            <person name="Viryasiv M.B."/>
            <person name="Chernyh N.A."/>
            <person name="Bonch-Osmolovskaya E.A."/>
            <person name="Slobodkin A.I."/>
        </authorList>
    </citation>
    <scope>NUCLEOTIDE SEQUENCE [LARGE SCALE GENOMIC DNA]</scope>
    <source>
        <strain evidence="3 4">S69</strain>
    </source>
</reference>
<dbReference type="InterPro" id="IPR023614">
    <property type="entry name" value="Porin_dom_sf"/>
</dbReference>
<dbReference type="RefSeq" id="WP_067620551.1">
    <property type="nucleotide sequence ID" value="NZ_MAGO01000015.1"/>
</dbReference>
<feature type="domain" description="Alginate export" evidence="2">
    <location>
        <begin position="44"/>
        <end position="320"/>
    </location>
</feature>
<organism evidence="3 4">
    <name type="scientific">Dissulfuribacter thermophilus</name>
    <dbReference type="NCBI Taxonomy" id="1156395"/>
    <lineage>
        <taxon>Bacteria</taxon>
        <taxon>Pseudomonadati</taxon>
        <taxon>Thermodesulfobacteriota</taxon>
        <taxon>Dissulfuribacteria</taxon>
        <taxon>Dissulfuribacterales</taxon>
        <taxon>Dissulfuribacteraceae</taxon>
        <taxon>Dissulfuribacter</taxon>
    </lineage>
</organism>
<dbReference type="InterPro" id="IPR025388">
    <property type="entry name" value="Alginate_export_dom"/>
</dbReference>
<evidence type="ECO:0000256" key="1">
    <source>
        <dbReference type="SAM" id="SignalP"/>
    </source>
</evidence>
<dbReference type="SUPFAM" id="SSF56935">
    <property type="entry name" value="Porins"/>
    <property type="match status" value="1"/>
</dbReference>